<dbReference type="Gene3D" id="3.30.470.20">
    <property type="entry name" value="ATP-grasp fold, B domain"/>
    <property type="match status" value="1"/>
</dbReference>
<name>A0A8J7Q7S5_9BACT</name>
<comment type="caution">
    <text evidence="9">The sequence shown here is derived from an EMBL/GenBank/DDBJ whole genome shotgun (WGS) entry which is preliminary data.</text>
</comment>
<dbReference type="InterPro" id="IPR011054">
    <property type="entry name" value="Rudment_hybrid_motif"/>
</dbReference>
<keyword evidence="1" id="KW-0436">Ligase</keyword>
<dbReference type="InterPro" id="IPR005479">
    <property type="entry name" value="CPAse_ATP-bd"/>
</dbReference>
<dbReference type="SUPFAM" id="SSF52440">
    <property type="entry name" value="PreATP-grasp domain"/>
    <property type="match status" value="1"/>
</dbReference>
<dbReference type="Pfam" id="PF00289">
    <property type="entry name" value="Biotin_carb_N"/>
    <property type="match status" value="1"/>
</dbReference>
<feature type="domain" description="Biotin carboxylation" evidence="8">
    <location>
        <begin position="1"/>
        <end position="445"/>
    </location>
</feature>
<reference evidence="9" key="1">
    <citation type="submission" date="2021-03" db="EMBL/GenBank/DDBJ databases">
        <authorList>
            <person name="Wang G."/>
        </authorList>
    </citation>
    <scope>NUCLEOTIDE SEQUENCE</scope>
    <source>
        <strain evidence="9">KCTC 12899</strain>
    </source>
</reference>
<dbReference type="FunFam" id="3.30.1490.20:FF:000003">
    <property type="entry name" value="acetyl-CoA carboxylase isoform X1"/>
    <property type="match status" value="1"/>
</dbReference>
<feature type="domain" description="ATP-grasp" evidence="7">
    <location>
        <begin position="119"/>
        <end position="316"/>
    </location>
</feature>
<dbReference type="EMBL" id="JAFREP010000005">
    <property type="protein sequence ID" value="MBO1318424.1"/>
    <property type="molecule type" value="Genomic_DNA"/>
</dbReference>
<keyword evidence="4" id="KW-0092">Biotin</keyword>
<dbReference type="InterPro" id="IPR011761">
    <property type="entry name" value="ATP-grasp"/>
</dbReference>
<dbReference type="InterPro" id="IPR005482">
    <property type="entry name" value="Biotin_COase_C"/>
</dbReference>
<evidence type="ECO:0000313" key="9">
    <source>
        <dbReference type="EMBL" id="MBO1318424.1"/>
    </source>
</evidence>
<dbReference type="PANTHER" id="PTHR18866:SF33">
    <property type="entry name" value="METHYLCROTONOYL-COA CARBOXYLASE SUBUNIT ALPHA, MITOCHONDRIAL-RELATED"/>
    <property type="match status" value="1"/>
</dbReference>
<keyword evidence="2 5" id="KW-0547">Nucleotide-binding</keyword>
<keyword evidence="10" id="KW-1185">Reference proteome</keyword>
<sequence>MKKILIANRGEIAVRIIKTCREMGIATVAVASEADLGAKHARLADEVIPIGAAPAVESYLRGDVIIEAAKQSGAEGIHPGFGFLSENAGFAAAVREAGLMFIGPQADVIQLMGSKQESKRVMKKAGVPVVPGYNGDNQEPDHLAAEAEKIGFPLLIKASAGGGGKGMRVVNEAKNFNDALGAAKREAKAAFGDDTVLLEKYLTRPRHIEYQVFGDEHGQLVHLFERECSIQRRHQKIVEETPSTAMGEALRARMAEAALTAARAVNYTNAGTVEFMLDEDESFYFLEMNTRLQVEHPVTECLTGQDLVRWQIEVARGNKMPLTQEQLTRRGHAVEVRIYAEDPAHDFLPQTGTIVNYAEPIGLNVRVDSGVETGDAISIYYDPMIAKLIAWGETRDIACDKLVNALAEYCIQGVHTNVAFLRKILQEAEFRAGNTTTAYLSHYAPDLAVPTATVDTALALTCLAEPETQAAGGAGPTFQEPWQQLSGWRADQ</sequence>
<accession>A0A8J7Q7S5</accession>
<evidence type="ECO:0000256" key="6">
    <source>
        <dbReference type="SAM" id="MobiDB-lite"/>
    </source>
</evidence>
<dbReference type="Pfam" id="PF02785">
    <property type="entry name" value="Biotin_carb_C"/>
    <property type="match status" value="1"/>
</dbReference>
<dbReference type="PROSITE" id="PS50975">
    <property type="entry name" value="ATP_GRASP"/>
    <property type="match status" value="1"/>
</dbReference>
<dbReference type="PROSITE" id="PS50979">
    <property type="entry name" value="BC"/>
    <property type="match status" value="1"/>
</dbReference>
<dbReference type="NCBIfam" id="NF006367">
    <property type="entry name" value="PRK08591.1"/>
    <property type="match status" value="1"/>
</dbReference>
<dbReference type="PROSITE" id="PS00866">
    <property type="entry name" value="CPSASE_1"/>
    <property type="match status" value="1"/>
</dbReference>
<dbReference type="AlphaFoldDB" id="A0A8J7Q7S5"/>
<dbReference type="Pfam" id="PF02786">
    <property type="entry name" value="CPSase_L_D2"/>
    <property type="match status" value="1"/>
</dbReference>
<dbReference type="Proteomes" id="UP000664417">
    <property type="component" value="Unassembled WGS sequence"/>
</dbReference>
<dbReference type="InterPro" id="IPR016185">
    <property type="entry name" value="PreATP-grasp_dom_sf"/>
</dbReference>
<evidence type="ECO:0000256" key="4">
    <source>
        <dbReference type="ARBA" id="ARBA00023267"/>
    </source>
</evidence>
<dbReference type="RefSeq" id="WP_207858186.1">
    <property type="nucleotide sequence ID" value="NZ_JAFREP010000005.1"/>
</dbReference>
<feature type="region of interest" description="Disordered" evidence="6">
    <location>
        <begin position="470"/>
        <end position="492"/>
    </location>
</feature>
<proteinExistence type="predicted"/>
<evidence type="ECO:0000259" key="8">
    <source>
        <dbReference type="PROSITE" id="PS50979"/>
    </source>
</evidence>
<dbReference type="SUPFAM" id="SSF56059">
    <property type="entry name" value="Glutathione synthetase ATP-binding domain-like"/>
    <property type="match status" value="1"/>
</dbReference>
<evidence type="ECO:0000313" key="10">
    <source>
        <dbReference type="Proteomes" id="UP000664417"/>
    </source>
</evidence>
<dbReference type="PANTHER" id="PTHR18866">
    <property type="entry name" value="CARBOXYLASE:PYRUVATE/ACETYL-COA/PROPIONYL-COA CARBOXYLASE"/>
    <property type="match status" value="1"/>
</dbReference>
<dbReference type="SMART" id="SM00878">
    <property type="entry name" value="Biotin_carb_C"/>
    <property type="match status" value="1"/>
</dbReference>
<dbReference type="GO" id="GO:0005524">
    <property type="term" value="F:ATP binding"/>
    <property type="evidence" value="ECO:0007669"/>
    <property type="project" value="UniProtKB-UniRule"/>
</dbReference>
<protein>
    <submittedName>
        <fullName evidence="9">Acetyl-CoA carboxylase biotin carboxylase subunit</fullName>
    </submittedName>
</protein>
<dbReference type="InterPro" id="IPR050856">
    <property type="entry name" value="Biotin_carboxylase_complex"/>
</dbReference>
<dbReference type="GO" id="GO:0016874">
    <property type="term" value="F:ligase activity"/>
    <property type="evidence" value="ECO:0007669"/>
    <property type="project" value="UniProtKB-KW"/>
</dbReference>
<dbReference type="InterPro" id="IPR011764">
    <property type="entry name" value="Biotin_carboxylation_dom"/>
</dbReference>
<evidence type="ECO:0000256" key="2">
    <source>
        <dbReference type="ARBA" id="ARBA00022741"/>
    </source>
</evidence>
<organism evidence="9 10">
    <name type="scientific">Acanthopleuribacter pedis</name>
    <dbReference type="NCBI Taxonomy" id="442870"/>
    <lineage>
        <taxon>Bacteria</taxon>
        <taxon>Pseudomonadati</taxon>
        <taxon>Acidobacteriota</taxon>
        <taxon>Holophagae</taxon>
        <taxon>Acanthopleuribacterales</taxon>
        <taxon>Acanthopleuribacteraceae</taxon>
        <taxon>Acanthopleuribacter</taxon>
    </lineage>
</organism>
<evidence type="ECO:0000256" key="1">
    <source>
        <dbReference type="ARBA" id="ARBA00022598"/>
    </source>
</evidence>
<dbReference type="InterPro" id="IPR005481">
    <property type="entry name" value="BC-like_N"/>
</dbReference>
<dbReference type="FunFam" id="3.40.50.20:FF:000010">
    <property type="entry name" value="Propionyl-CoA carboxylase subunit alpha"/>
    <property type="match status" value="1"/>
</dbReference>
<dbReference type="FunFam" id="3.30.470.20:FF:000028">
    <property type="entry name" value="Methylcrotonoyl-CoA carboxylase subunit alpha, mitochondrial"/>
    <property type="match status" value="1"/>
</dbReference>
<dbReference type="SUPFAM" id="SSF51246">
    <property type="entry name" value="Rudiment single hybrid motif"/>
    <property type="match status" value="1"/>
</dbReference>
<dbReference type="GO" id="GO:0046872">
    <property type="term" value="F:metal ion binding"/>
    <property type="evidence" value="ECO:0007669"/>
    <property type="project" value="InterPro"/>
</dbReference>
<gene>
    <name evidence="9" type="ORF">J3U88_08150</name>
</gene>
<evidence type="ECO:0000259" key="7">
    <source>
        <dbReference type="PROSITE" id="PS50975"/>
    </source>
</evidence>
<keyword evidence="3 5" id="KW-0067">ATP-binding</keyword>
<dbReference type="PROSITE" id="PS00867">
    <property type="entry name" value="CPSASE_2"/>
    <property type="match status" value="1"/>
</dbReference>
<evidence type="ECO:0000256" key="5">
    <source>
        <dbReference type="PROSITE-ProRule" id="PRU00409"/>
    </source>
</evidence>
<evidence type="ECO:0000256" key="3">
    <source>
        <dbReference type="ARBA" id="ARBA00022840"/>
    </source>
</evidence>